<name>A0A183J2Y9_9BILA</name>
<accession>A0A183J2Y9</accession>
<dbReference type="EMBL" id="UZAM01013802">
    <property type="protein sequence ID" value="VDP30108.1"/>
    <property type="molecule type" value="Genomic_DNA"/>
</dbReference>
<dbReference type="Proteomes" id="UP000270296">
    <property type="component" value="Unassembled WGS sequence"/>
</dbReference>
<keyword evidence="2" id="KW-1185">Reference proteome</keyword>
<sequence length="148" mass="16881">MKDFKAKFIKFNICNGKLFQRLKSSAQLLEVVAMKLADSEAAQNMVQNLSVLRDDLSKTLNCTTEIISEISESMMVDEDAMGKNMLNKVAKTLAAKSLDVGDCASQSLKDNLQRMKLKLEVKEATLKEKEKFDHWLLLRIFYSRHISF</sequence>
<evidence type="ECO:0000313" key="1">
    <source>
        <dbReference type="EMBL" id="VDP30108.1"/>
    </source>
</evidence>
<reference evidence="1 2" key="2">
    <citation type="submission" date="2018-11" db="EMBL/GenBank/DDBJ databases">
        <authorList>
            <consortium name="Pathogen Informatics"/>
        </authorList>
    </citation>
    <scope>NUCLEOTIDE SEQUENCE [LARGE SCALE GENOMIC DNA]</scope>
</reference>
<dbReference type="AlphaFoldDB" id="A0A183J2Y9"/>
<proteinExistence type="predicted"/>
<dbReference type="WBParaSite" id="SBAD_0001060101-mRNA-1">
    <property type="protein sequence ID" value="SBAD_0001060101-mRNA-1"/>
    <property type="gene ID" value="SBAD_0001060101"/>
</dbReference>
<protein>
    <submittedName>
        <fullName evidence="3">Rx_N domain-containing protein</fullName>
    </submittedName>
</protein>
<evidence type="ECO:0000313" key="3">
    <source>
        <dbReference type="WBParaSite" id="SBAD_0001060101-mRNA-1"/>
    </source>
</evidence>
<evidence type="ECO:0000313" key="2">
    <source>
        <dbReference type="Proteomes" id="UP000270296"/>
    </source>
</evidence>
<organism evidence="3">
    <name type="scientific">Soboliphyme baturini</name>
    <dbReference type="NCBI Taxonomy" id="241478"/>
    <lineage>
        <taxon>Eukaryota</taxon>
        <taxon>Metazoa</taxon>
        <taxon>Ecdysozoa</taxon>
        <taxon>Nematoda</taxon>
        <taxon>Enoplea</taxon>
        <taxon>Dorylaimia</taxon>
        <taxon>Dioctophymatida</taxon>
        <taxon>Dioctophymatoidea</taxon>
        <taxon>Soboliphymatidae</taxon>
        <taxon>Soboliphyme</taxon>
    </lineage>
</organism>
<gene>
    <name evidence="1" type="ORF">SBAD_LOCUS10237</name>
</gene>
<reference evidence="3" key="1">
    <citation type="submission" date="2016-06" db="UniProtKB">
        <authorList>
            <consortium name="WormBaseParasite"/>
        </authorList>
    </citation>
    <scope>IDENTIFICATION</scope>
</reference>